<organism evidence="2 3">
    <name type="scientific">Bifidobacterium vespertilionis</name>
    <dbReference type="NCBI Taxonomy" id="2562524"/>
    <lineage>
        <taxon>Bacteria</taxon>
        <taxon>Bacillati</taxon>
        <taxon>Actinomycetota</taxon>
        <taxon>Actinomycetes</taxon>
        <taxon>Bifidobacteriales</taxon>
        <taxon>Bifidobacteriaceae</taxon>
        <taxon>Bifidobacterium</taxon>
    </lineage>
</organism>
<dbReference type="Gene3D" id="2.40.260.10">
    <property type="entry name" value="Sortase"/>
    <property type="match status" value="1"/>
</dbReference>
<dbReference type="OrthoDB" id="1648028at2"/>
<evidence type="ECO:0000313" key="4">
    <source>
        <dbReference type="Proteomes" id="UP000374630"/>
    </source>
</evidence>
<proteinExistence type="predicted"/>
<evidence type="ECO:0000313" key="3">
    <source>
        <dbReference type="Proteomes" id="UP000345527"/>
    </source>
</evidence>
<evidence type="ECO:0000313" key="2">
    <source>
        <dbReference type="EMBL" id="KAA8824781.1"/>
    </source>
</evidence>
<dbReference type="InterPro" id="IPR023365">
    <property type="entry name" value="Sortase_dom-sf"/>
</dbReference>
<protein>
    <recommendedName>
        <fullName evidence="5">Sortase</fullName>
    </recommendedName>
</protein>
<dbReference type="Proteomes" id="UP000374630">
    <property type="component" value="Unassembled WGS sequence"/>
</dbReference>
<reference evidence="3 4" key="1">
    <citation type="journal article" date="2019" name="Syst. Appl. Microbiol.">
        <title>Characterization of Bifidobacterium species in feaces of the Egyptian fruit bat: Description of B. vespertilionis sp. nov. and B. rousetti sp. nov.</title>
        <authorList>
            <person name="Modesto M."/>
            <person name="Satti M."/>
            <person name="Watanabe K."/>
            <person name="Puglisi E."/>
            <person name="Morelli L."/>
            <person name="Huang C.-H."/>
            <person name="Liou J.-S."/>
            <person name="Miyashita M."/>
            <person name="Tamura T."/>
            <person name="Saito S."/>
            <person name="Mori K."/>
            <person name="Huang L."/>
            <person name="Sciavilla P."/>
            <person name="Sandri C."/>
            <person name="Spiezio C."/>
            <person name="Vitali F."/>
            <person name="Cavalieri D."/>
            <person name="Perpetuini G."/>
            <person name="Tofalo R."/>
            <person name="Bonetti A."/>
            <person name="Arita M."/>
            <person name="Mattarelli P."/>
        </authorList>
    </citation>
    <scope>NUCLEOTIDE SEQUENCE [LARGE SCALE GENOMIC DNA]</scope>
    <source>
        <strain evidence="1 4">RST16</strain>
        <strain evidence="2 3">RST8</strain>
    </source>
</reference>
<gene>
    <name evidence="2" type="ORF">EM848_00805</name>
    <name evidence="1" type="ORF">EMO90_03510</name>
</gene>
<sequence>MIKVILTDISCRRCHVRRRTPRTLRPCSLTIVRGEDRVTLLTCWPYGVNTKRLIVSGVRASMPDVAPFERDAERGNPILGDWFTLSAVATLPCSIGYTGWTGWQTRRERKLLPYGRHSAK</sequence>
<dbReference type="EMBL" id="RZNZ01000003">
    <property type="protein sequence ID" value="KAA8821701.1"/>
    <property type="molecule type" value="Genomic_DNA"/>
</dbReference>
<name>A0A5J5DXU2_9BIFI</name>
<accession>A0A5J5DXU2</accession>
<dbReference type="Proteomes" id="UP000345527">
    <property type="component" value="Unassembled WGS sequence"/>
</dbReference>
<keyword evidence="4" id="KW-1185">Reference proteome</keyword>
<dbReference type="EMBL" id="RZOA01000001">
    <property type="protein sequence ID" value="KAA8824781.1"/>
    <property type="molecule type" value="Genomic_DNA"/>
</dbReference>
<evidence type="ECO:0000313" key="1">
    <source>
        <dbReference type="EMBL" id="KAA8821701.1"/>
    </source>
</evidence>
<comment type="caution">
    <text evidence="2">The sequence shown here is derived from an EMBL/GenBank/DDBJ whole genome shotgun (WGS) entry which is preliminary data.</text>
</comment>
<evidence type="ECO:0008006" key="5">
    <source>
        <dbReference type="Google" id="ProtNLM"/>
    </source>
</evidence>
<dbReference type="SUPFAM" id="SSF63817">
    <property type="entry name" value="Sortase"/>
    <property type="match status" value="1"/>
</dbReference>
<dbReference type="AlphaFoldDB" id="A0A5J5DXU2"/>